<feature type="compositionally biased region" description="Gly residues" evidence="6">
    <location>
        <begin position="529"/>
        <end position="547"/>
    </location>
</feature>
<keyword evidence="8" id="KW-0687">Ribonucleoprotein</keyword>
<reference evidence="8" key="1">
    <citation type="submission" date="2021-10" db="EMBL/GenBank/DDBJ databases">
        <title>Tropical sea cucumber genome reveals ecological adaptation and Cuvierian tubules defense mechanism.</title>
        <authorList>
            <person name="Chen T."/>
        </authorList>
    </citation>
    <scope>NUCLEOTIDE SEQUENCE</scope>
    <source>
        <strain evidence="8">Nanhai2018</strain>
        <tissue evidence="8">Muscle</tissue>
    </source>
</reference>
<evidence type="ECO:0000313" key="9">
    <source>
        <dbReference type="Proteomes" id="UP001152320"/>
    </source>
</evidence>
<evidence type="ECO:0000313" key="8">
    <source>
        <dbReference type="EMBL" id="KAJ8026768.1"/>
    </source>
</evidence>
<dbReference type="GO" id="GO:1990904">
    <property type="term" value="C:ribonucleoprotein complex"/>
    <property type="evidence" value="ECO:0007669"/>
    <property type="project" value="UniProtKB-KW"/>
</dbReference>
<dbReference type="InterPro" id="IPR041337">
    <property type="entry name" value="hnRNP_Q_AcD"/>
</dbReference>
<dbReference type="NCBIfam" id="TIGR01648">
    <property type="entry name" value="hnRNP-R-Q"/>
    <property type="match status" value="1"/>
</dbReference>
<name>A0A9Q0YQF7_HOLLE</name>
<dbReference type="Pfam" id="PF18360">
    <property type="entry name" value="hnRNP_Q_AcD"/>
    <property type="match status" value="1"/>
</dbReference>
<keyword evidence="4 5" id="KW-0694">RNA-binding</keyword>
<dbReference type="InterPro" id="IPR006535">
    <property type="entry name" value="HnRNP_R/Q_splicing_fac"/>
</dbReference>
<protein>
    <submittedName>
        <fullName evidence="8">Heterogeneous nuclear ribonucleoprotein Q</fullName>
    </submittedName>
</protein>
<dbReference type="InterPro" id="IPR000504">
    <property type="entry name" value="RRM_dom"/>
</dbReference>
<feature type="domain" description="RRM" evidence="7">
    <location>
        <begin position="370"/>
        <end position="440"/>
    </location>
</feature>
<evidence type="ECO:0000256" key="6">
    <source>
        <dbReference type="SAM" id="MobiDB-lite"/>
    </source>
</evidence>
<dbReference type="GO" id="GO:0005737">
    <property type="term" value="C:cytoplasm"/>
    <property type="evidence" value="ECO:0007669"/>
    <property type="project" value="UniProtKB-SubCell"/>
</dbReference>
<dbReference type="Gene3D" id="3.30.70.330">
    <property type="match status" value="3"/>
</dbReference>
<dbReference type="FunFam" id="3.30.70.330:FF:000023">
    <property type="entry name" value="Heterogeneous nuclear ribonucleoprotein q isoform"/>
    <property type="match status" value="1"/>
</dbReference>
<keyword evidence="3" id="KW-0677">Repeat</keyword>
<feature type="region of interest" description="Disordered" evidence="6">
    <location>
        <begin position="1"/>
        <end position="72"/>
    </location>
</feature>
<dbReference type="PROSITE" id="PS50102">
    <property type="entry name" value="RRM"/>
    <property type="match status" value="3"/>
</dbReference>
<dbReference type="PANTHER" id="PTHR21245">
    <property type="entry name" value="HETEROGENEOUS NUCLEAR RIBONUCLEOPROTEIN"/>
    <property type="match status" value="1"/>
</dbReference>
<keyword evidence="9" id="KW-1185">Reference proteome</keyword>
<dbReference type="EMBL" id="JAIZAY010000016">
    <property type="protein sequence ID" value="KAJ8026768.1"/>
    <property type="molecule type" value="Genomic_DNA"/>
</dbReference>
<dbReference type="InterPro" id="IPR012677">
    <property type="entry name" value="Nucleotide-bd_a/b_plait_sf"/>
</dbReference>
<evidence type="ECO:0000256" key="2">
    <source>
        <dbReference type="ARBA" id="ARBA00022490"/>
    </source>
</evidence>
<organism evidence="8 9">
    <name type="scientific">Holothuria leucospilota</name>
    <name type="common">Black long sea cucumber</name>
    <name type="synonym">Mertensiothuria leucospilota</name>
    <dbReference type="NCBI Taxonomy" id="206669"/>
    <lineage>
        <taxon>Eukaryota</taxon>
        <taxon>Metazoa</taxon>
        <taxon>Echinodermata</taxon>
        <taxon>Eleutherozoa</taxon>
        <taxon>Echinozoa</taxon>
        <taxon>Holothuroidea</taxon>
        <taxon>Aspidochirotacea</taxon>
        <taxon>Aspidochirotida</taxon>
        <taxon>Holothuriidae</taxon>
        <taxon>Holothuria</taxon>
    </lineage>
</organism>
<evidence type="ECO:0000256" key="5">
    <source>
        <dbReference type="PROSITE-ProRule" id="PRU00176"/>
    </source>
</evidence>
<evidence type="ECO:0000256" key="3">
    <source>
        <dbReference type="ARBA" id="ARBA00022737"/>
    </source>
</evidence>
<feature type="compositionally biased region" description="Acidic residues" evidence="6">
    <location>
        <begin position="12"/>
        <end position="50"/>
    </location>
</feature>
<feature type="compositionally biased region" description="Gly residues" evidence="6">
    <location>
        <begin position="554"/>
        <end position="589"/>
    </location>
</feature>
<feature type="domain" description="RRM" evidence="7">
    <location>
        <begin position="275"/>
        <end position="357"/>
    </location>
</feature>
<dbReference type="SMART" id="SM00360">
    <property type="entry name" value="RRM"/>
    <property type="match status" value="3"/>
</dbReference>
<gene>
    <name evidence="8" type="ORF">HOLleu_31700</name>
</gene>
<dbReference type="OrthoDB" id="3800936at2759"/>
<sequence length="636" mass="70153">MSENGSDHAQEPQEEVEAAAPEGEEEEAQAEGEGEQEESAESAEAEPEPEPYERTDKYDRFLGEGFPDKVSQELDKTYQKKLSEDEELDDRAIAAVKELDEETALQVLKHFCESDLSYVQNKSAYLCGAIKMFRTKGKNVGSKPEPEKINGPDEAKIKELLERTGYSLNVTRSQRQYGGPPPGWEGDSAPAQGTEVFVKNIPKDWYEDKLVPLFEPCGKIYDIRLILDPVTGYNKGFAFVCFCEKSEAQEAIKTLNGHKANERFSLSVSISYRMNTLYVGSIPKTKKKDEILEEFGKITTGLKDVTLYTSQESNRNRGFAFLEYEDHKSAAAARRSLMNKRVTVFGGVNVTVDWADPVIEPDEETMAKVKVVYVRNLTSAATEEKIKEKFAEFGEIEKVKKMKDYCFVNFKEREGAIKSIEEMNDKEYEGSTISVCLAKPPQENKKKKERLARMQNPGGFWDNQGYGRGGRGGGMRGRGGMGGGYQQRYPPDYGYEGYYGGYDGGYAGDYGDWSYGGFDEGYGYGYGSPRGGRGGRGQMRGGRGARGGPMPNRGRGGGMRGGRGGPSGMRGGPRGAQRGARGGRGGGMARGKRKMEGQGPGDFKRRNTSGGWGTAPIAQKPLDYGGDQSWASDSWQ</sequence>
<comment type="subcellular location">
    <subcellularLocation>
        <location evidence="1">Cytoplasm</location>
    </subcellularLocation>
</comment>
<comment type="caution">
    <text evidence="8">The sequence shown here is derived from an EMBL/GenBank/DDBJ whole genome shotgun (WGS) entry which is preliminary data.</text>
</comment>
<keyword evidence="2" id="KW-0963">Cytoplasm</keyword>
<accession>A0A9Q0YQF7</accession>
<feature type="compositionally biased region" description="Basic and acidic residues" evidence="6">
    <location>
        <begin position="1"/>
        <end position="11"/>
    </location>
</feature>
<dbReference type="FunFam" id="3.30.70.330:FF:000027">
    <property type="entry name" value="Heterogeneous nuclear ribonucleoprotein q isoform"/>
    <property type="match status" value="1"/>
</dbReference>
<dbReference type="SUPFAM" id="SSF54928">
    <property type="entry name" value="RNA-binding domain, RBD"/>
    <property type="match status" value="3"/>
</dbReference>
<evidence type="ECO:0000256" key="4">
    <source>
        <dbReference type="ARBA" id="ARBA00022884"/>
    </source>
</evidence>
<dbReference type="Proteomes" id="UP001152320">
    <property type="component" value="Chromosome 16"/>
</dbReference>
<dbReference type="AlphaFoldDB" id="A0A9Q0YQF7"/>
<evidence type="ECO:0000256" key="1">
    <source>
        <dbReference type="ARBA" id="ARBA00004496"/>
    </source>
</evidence>
<dbReference type="CDD" id="cd12251">
    <property type="entry name" value="RRM3_hnRNPR_like"/>
    <property type="match status" value="1"/>
</dbReference>
<evidence type="ECO:0000259" key="7">
    <source>
        <dbReference type="PROSITE" id="PS50102"/>
    </source>
</evidence>
<proteinExistence type="predicted"/>
<feature type="region of interest" description="Disordered" evidence="6">
    <location>
        <begin position="529"/>
        <end position="636"/>
    </location>
</feature>
<feature type="compositionally biased region" description="Basic and acidic residues" evidence="6">
    <location>
        <begin position="51"/>
        <end position="72"/>
    </location>
</feature>
<feature type="domain" description="RRM" evidence="7">
    <location>
        <begin position="194"/>
        <end position="273"/>
    </location>
</feature>
<dbReference type="GO" id="GO:0003723">
    <property type="term" value="F:RNA binding"/>
    <property type="evidence" value="ECO:0007669"/>
    <property type="project" value="UniProtKB-UniRule"/>
</dbReference>
<dbReference type="InterPro" id="IPR035979">
    <property type="entry name" value="RBD_domain_sf"/>
</dbReference>
<dbReference type="Pfam" id="PF00076">
    <property type="entry name" value="RRM_1"/>
    <property type="match status" value="3"/>
</dbReference>